<comment type="subcellular location">
    <subcellularLocation>
        <location evidence="2">Secreted</location>
    </subcellularLocation>
</comment>
<evidence type="ECO:0000256" key="19">
    <source>
        <dbReference type="PROSITE-ProRule" id="PRU00121"/>
    </source>
</evidence>
<dbReference type="PRINTS" id="PR00722">
    <property type="entry name" value="CHYMOTRYPSIN"/>
</dbReference>
<dbReference type="RefSeq" id="XP_035691315.1">
    <property type="nucleotide sequence ID" value="XM_035835422.1"/>
</dbReference>
<proteinExistence type="predicted"/>
<feature type="disulfide bond" evidence="20">
    <location>
        <begin position="397"/>
        <end position="412"/>
    </location>
</feature>
<dbReference type="SUPFAM" id="SSF57440">
    <property type="entry name" value="Kringle-like"/>
    <property type="match status" value="2"/>
</dbReference>
<feature type="disulfide bond" evidence="21">
    <location>
        <begin position="490"/>
        <end position="500"/>
    </location>
</feature>
<evidence type="ECO:0000256" key="18">
    <source>
        <dbReference type="ARBA" id="ARBA00069168"/>
    </source>
</evidence>
<dbReference type="InterPro" id="IPR001190">
    <property type="entry name" value="SRCR"/>
</dbReference>
<comment type="function">
    <text evidence="16">Binds to extracellular matrix proteins. Binds to pathogen-associated molecular patterns (PAMPs) present on the cell walls of Gram-positive and Gram-negative bacteria and fungi, behaving as a pattern recognition receptor (PRR). Induces bacterial and fungal aggregation and subsequent inhibition of PAMP-induced cytokine release. Does not possess intrinsic bactericidal activity. May play a role in the innate defense and homeostasis of certain epithelial surfaces.</text>
</comment>
<dbReference type="CDD" id="cd00108">
    <property type="entry name" value="KR"/>
    <property type="match status" value="1"/>
</dbReference>
<evidence type="ECO:0000256" key="9">
    <source>
        <dbReference type="ARBA" id="ARBA00022737"/>
    </source>
</evidence>
<protein>
    <recommendedName>
        <fullName evidence="3">Neurotrypsin</fullName>
    </recommendedName>
    <alternativeName>
        <fullName evidence="15">Serine protease 12</fullName>
    </alternativeName>
    <alternativeName>
        <fullName evidence="18">Soluble scavenger receptor cysteine-rich domain-containing protein SSC5D</fullName>
    </alternativeName>
</protein>
<evidence type="ECO:0000256" key="7">
    <source>
        <dbReference type="ARBA" id="ARBA00022696"/>
    </source>
</evidence>
<evidence type="ECO:0000256" key="1">
    <source>
        <dbReference type="ARBA" id="ARBA00002744"/>
    </source>
</evidence>
<evidence type="ECO:0000259" key="26">
    <source>
        <dbReference type="PROSITE" id="PS50287"/>
    </source>
</evidence>
<evidence type="ECO:0000256" key="13">
    <source>
        <dbReference type="ARBA" id="ARBA00023170"/>
    </source>
</evidence>
<dbReference type="InterPro" id="IPR023415">
    <property type="entry name" value="LDLR_class-A_CS"/>
</dbReference>
<dbReference type="SMART" id="SM00192">
    <property type="entry name" value="LDLa"/>
    <property type="match status" value="2"/>
</dbReference>
<feature type="disulfide bond" evidence="21">
    <location>
        <begin position="28"/>
        <end position="38"/>
    </location>
</feature>
<keyword evidence="4" id="KW-0964">Secreted</keyword>
<feature type="domain" description="Kringle" evidence="24">
    <location>
        <begin position="79"/>
        <end position="157"/>
    </location>
</feature>
<keyword evidence="7" id="KW-0356">Hemostasis</keyword>
<dbReference type="InterPro" id="IPR000001">
    <property type="entry name" value="Kringle"/>
</dbReference>
<dbReference type="SMART" id="SM00130">
    <property type="entry name" value="KR"/>
    <property type="match status" value="2"/>
</dbReference>
<gene>
    <name evidence="29" type="primary">LOC118426161</name>
</gene>
<dbReference type="SUPFAM" id="SSF57414">
    <property type="entry name" value="Hairpin loop containing domain-like"/>
    <property type="match status" value="1"/>
</dbReference>
<evidence type="ECO:0000313" key="29">
    <source>
        <dbReference type="RefSeq" id="XP_035691315.1"/>
    </source>
</evidence>
<feature type="compositionally biased region" description="Pro residues" evidence="23">
    <location>
        <begin position="548"/>
        <end position="558"/>
    </location>
</feature>
<dbReference type="SUPFAM" id="SSF57424">
    <property type="entry name" value="LDL receptor-like module"/>
    <property type="match status" value="2"/>
</dbReference>
<evidence type="ECO:0000313" key="28">
    <source>
        <dbReference type="Proteomes" id="UP000001554"/>
    </source>
</evidence>
<dbReference type="InterPro" id="IPR043504">
    <property type="entry name" value="Peptidase_S1_PA_chymotrypsin"/>
</dbReference>
<evidence type="ECO:0000256" key="16">
    <source>
        <dbReference type="ARBA" id="ARBA00058074"/>
    </source>
</evidence>
<dbReference type="InterPro" id="IPR001314">
    <property type="entry name" value="Peptidase_S1A"/>
</dbReference>
<evidence type="ECO:0000259" key="24">
    <source>
        <dbReference type="PROSITE" id="PS50070"/>
    </source>
</evidence>
<dbReference type="InterPro" id="IPR018114">
    <property type="entry name" value="TRYPSIN_HIS"/>
</dbReference>
<dbReference type="InterPro" id="IPR036772">
    <property type="entry name" value="SRCR-like_dom_sf"/>
</dbReference>
<evidence type="ECO:0000256" key="22">
    <source>
        <dbReference type="RuleBase" id="RU363034"/>
    </source>
</evidence>
<dbReference type="OrthoDB" id="6020543at2759"/>
<dbReference type="InterPro" id="IPR036055">
    <property type="entry name" value="LDL_receptor-like_sf"/>
</dbReference>
<feature type="domain" description="Kringle" evidence="24">
    <location>
        <begin position="160"/>
        <end position="232"/>
    </location>
</feature>
<dbReference type="OMA" id="FQCDYEV"/>
<evidence type="ECO:0000256" key="8">
    <source>
        <dbReference type="ARBA" id="ARBA00022729"/>
    </source>
</evidence>
<evidence type="ECO:0000259" key="27">
    <source>
        <dbReference type="PROSITE" id="PS50948"/>
    </source>
</evidence>
<dbReference type="Pfam" id="PF00057">
    <property type="entry name" value="Ldl_recept_a"/>
    <property type="match status" value="2"/>
</dbReference>
<evidence type="ECO:0000256" key="11">
    <source>
        <dbReference type="ARBA" id="ARBA00022825"/>
    </source>
</evidence>
<accession>A0A9J7M1D2</accession>
<evidence type="ECO:0000256" key="12">
    <source>
        <dbReference type="ARBA" id="ARBA00023157"/>
    </source>
</evidence>
<comment type="caution">
    <text evidence="21">Lacks conserved residue(s) required for the propagation of feature annotation.</text>
</comment>
<keyword evidence="9" id="KW-0677">Repeat</keyword>
<dbReference type="PROSITE" id="PS50070">
    <property type="entry name" value="KRINGLE_2"/>
    <property type="match status" value="2"/>
</dbReference>
<dbReference type="InterPro" id="IPR050127">
    <property type="entry name" value="Serine_Proteases_S1"/>
</dbReference>
<dbReference type="PROSITE" id="PS00134">
    <property type="entry name" value="TRYPSIN_HIS"/>
    <property type="match status" value="1"/>
</dbReference>
<feature type="domain" description="SRCR" evidence="26">
    <location>
        <begin position="1"/>
        <end position="59"/>
    </location>
</feature>
<dbReference type="SUPFAM" id="SSF50494">
    <property type="entry name" value="Trypsin-like serine proteases"/>
    <property type="match status" value="1"/>
</dbReference>
<feature type="disulfide bond" evidence="19">
    <location>
        <begin position="80"/>
        <end position="157"/>
    </location>
</feature>
<dbReference type="PROSITE" id="PS50948">
    <property type="entry name" value="PAN"/>
    <property type="match status" value="1"/>
</dbReference>
<dbReference type="Proteomes" id="UP000001554">
    <property type="component" value="Chromosome 11"/>
</dbReference>
<evidence type="ECO:0000256" key="3">
    <source>
        <dbReference type="ARBA" id="ARBA00017669"/>
    </source>
</evidence>
<evidence type="ECO:0000259" key="25">
    <source>
        <dbReference type="PROSITE" id="PS50240"/>
    </source>
</evidence>
<keyword evidence="14" id="KW-0325">Glycoprotein</keyword>
<evidence type="ECO:0000256" key="14">
    <source>
        <dbReference type="ARBA" id="ARBA00023180"/>
    </source>
</evidence>
<dbReference type="PROSITE" id="PS01209">
    <property type="entry name" value="LDLRA_1"/>
    <property type="match status" value="2"/>
</dbReference>
<dbReference type="CDD" id="cd00190">
    <property type="entry name" value="Tryp_SPc"/>
    <property type="match status" value="1"/>
</dbReference>
<dbReference type="InterPro" id="IPR002172">
    <property type="entry name" value="LDrepeatLR_classA_rpt"/>
</dbReference>
<feature type="domain" description="Peptidase S1" evidence="25">
    <location>
        <begin position="606"/>
        <end position="845"/>
    </location>
</feature>
<feature type="region of interest" description="Disordered" evidence="23">
    <location>
        <begin position="547"/>
        <end position="566"/>
    </location>
</feature>
<evidence type="ECO:0000256" key="23">
    <source>
        <dbReference type="SAM" id="MobiDB-lite"/>
    </source>
</evidence>
<name>A0A9J7M1D2_BRAFL</name>
<evidence type="ECO:0000256" key="20">
    <source>
        <dbReference type="PROSITE-ProRule" id="PRU00124"/>
    </source>
</evidence>
<dbReference type="Gene3D" id="4.10.400.10">
    <property type="entry name" value="Low-density Lipoprotein Receptor"/>
    <property type="match status" value="2"/>
</dbReference>
<dbReference type="FunFam" id="2.40.20.10:FF:000001">
    <property type="entry name" value="Urokinase-type plasminogen activator"/>
    <property type="match status" value="1"/>
</dbReference>
<reference evidence="28" key="1">
    <citation type="journal article" date="2020" name="Nat. Ecol. Evol.">
        <title>Deeply conserved synteny resolves early events in vertebrate evolution.</title>
        <authorList>
            <person name="Simakov O."/>
            <person name="Marletaz F."/>
            <person name="Yue J.X."/>
            <person name="O'Connell B."/>
            <person name="Jenkins J."/>
            <person name="Brandt A."/>
            <person name="Calef R."/>
            <person name="Tung C.H."/>
            <person name="Huang T.K."/>
            <person name="Schmutz J."/>
            <person name="Satoh N."/>
            <person name="Yu J.K."/>
            <person name="Putnam N.H."/>
            <person name="Green R.E."/>
            <person name="Rokhsar D.S."/>
        </authorList>
    </citation>
    <scope>NUCLEOTIDE SEQUENCE [LARGE SCALE GENOMIC DNA]</scope>
    <source>
        <strain evidence="28">S238N-H82</strain>
    </source>
</reference>
<dbReference type="InterPro" id="IPR018056">
    <property type="entry name" value="Kringle_CS"/>
</dbReference>
<dbReference type="PRINTS" id="PR00258">
    <property type="entry name" value="SPERACTRCPTR"/>
</dbReference>
<dbReference type="FunFam" id="2.40.10.10:FF:000053">
    <property type="entry name" value="Neurotrypsin"/>
    <property type="match status" value="1"/>
</dbReference>
<evidence type="ECO:0000256" key="10">
    <source>
        <dbReference type="ARBA" id="ARBA00022801"/>
    </source>
</evidence>
<dbReference type="FunFam" id="3.10.250.10:FF:000007">
    <property type="entry name" value="Soluble scavenger receptor cysteine-rich domain-containing protein SSC5D"/>
    <property type="match status" value="1"/>
</dbReference>
<keyword evidence="10 22" id="KW-0378">Hydrolase</keyword>
<dbReference type="KEGG" id="bfo:118426161"/>
<dbReference type="GO" id="GO:0005615">
    <property type="term" value="C:extracellular space"/>
    <property type="evidence" value="ECO:0000318"/>
    <property type="project" value="GO_Central"/>
</dbReference>
<keyword evidence="12 21" id="KW-1015">Disulfide bond</keyword>
<dbReference type="PROSITE" id="PS50287">
    <property type="entry name" value="SRCR_2"/>
    <property type="match status" value="2"/>
</dbReference>
<dbReference type="PROSITE" id="PS50068">
    <property type="entry name" value="LDLRA_2"/>
    <property type="match status" value="2"/>
</dbReference>
<evidence type="ECO:0000256" key="21">
    <source>
        <dbReference type="PROSITE-ProRule" id="PRU00196"/>
    </source>
</evidence>
<dbReference type="PROSITE" id="PS50240">
    <property type="entry name" value="TRYPSIN_DOM"/>
    <property type="match status" value="1"/>
</dbReference>
<comment type="subunit">
    <text evidence="17">Interacts with LGALS1 and laminin.</text>
</comment>
<dbReference type="Gene3D" id="3.10.250.10">
    <property type="entry name" value="SRCR-like domain"/>
    <property type="match status" value="2"/>
</dbReference>
<sequence length="851" mass="95322">MFSEAKRPTKNSRFGHGDLDFIADDVFCFGNETNLLECRHGNWWGSNCDKREVAGVICLREEVNLIDVGPEVPQPVYDFCYLGNGDSYRGNHNSTENGAPCLKWSETLDKPYNTRRYSDGERGIGDHNYCRNPDGDSRIWCYVAGEERYDYCDLFQCNVDCYTGDGREYRGNRNTDRDGNLCVGWGQVGALSHGSPGNHNKCRNPTDAAEPWCYIREGDDDFRPSPCGLTKCSNPDYEARSASCRGERFRCESDRLCIPALFRCDHDVDCEDGSDEDGCDDGTVGGYRLYRQAALKVRPQVHVYHHVDPETCMQHCAAANDVIFTCRSFDYNKEHRSCALSSFNIDAAGGLDRGVDFDMFDHYERLEHVGNFNCTLLPDGPYFQCGNERCVQERLVCDGNDDCGDFTDEETCGDQVPFEVRLTGGFSWFQGRVEVRHNGTWGLICDDSWDIRDGHVVCRELGFPLGAEWTDVRSRFGGNSLGFLLDEVVCDGTESSLAQCEHDPWGQHDCSFFEVAGVRCRLGEPEGKVRVRCRLDKGSGSDERFCGFPPPTPKPTPVEPRSQELPCGTTAHLPALRVKRSRDWEFVEPTGGQEGQETEGPMLASIVGGWPARKGEFPWQVAILEDGKYHSCGGVLIDNCWVLTAAHCFEQYPNKTYSIVVGDLSKRVEEGTEQEFEILVVHVHENYTEEVTDSNDYDIALLRLRKKNGRCAQLTDHVRTACLPTSANQFPDGYKCVISGWGNTNTDDFSPNTLMKARVPLLPHADCSRRYRNKMTPRMLCAGYLQTGGVDTCNGDSGGPLVCERDGRWTVWGITSFGFGCASPGFPGIYSRVVNFLPWINNIIGEIVHLP</sequence>
<evidence type="ECO:0000256" key="6">
    <source>
        <dbReference type="ARBA" id="ARBA00022670"/>
    </source>
</evidence>
<dbReference type="PANTHER" id="PTHR24264:SF54">
    <property type="entry name" value="PEPTIDASE S1 DOMAIN-CONTAINING PROTEIN"/>
    <property type="match status" value="1"/>
</dbReference>
<dbReference type="InterPro" id="IPR009003">
    <property type="entry name" value="Peptidase_S1_PA"/>
</dbReference>
<dbReference type="PANTHER" id="PTHR24264">
    <property type="entry name" value="TRYPSIN-RELATED"/>
    <property type="match status" value="1"/>
</dbReference>
<dbReference type="AlphaFoldDB" id="A0A9J7M1D2"/>
<dbReference type="Pfam" id="PF00051">
    <property type="entry name" value="Kringle"/>
    <property type="match status" value="2"/>
</dbReference>
<evidence type="ECO:0000256" key="4">
    <source>
        <dbReference type="ARBA" id="ARBA00022525"/>
    </source>
</evidence>
<dbReference type="PRINTS" id="PR00018">
    <property type="entry name" value="KRINGLE"/>
</dbReference>
<dbReference type="SMART" id="SM00202">
    <property type="entry name" value="SR"/>
    <property type="match status" value="1"/>
</dbReference>
<keyword evidence="28" id="KW-1185">Reference proteome</keyword>
<dbReference type="InterPro" id="IPR038178">
    <property type="entry name" value="Kringle_sf"/>
</dbReference>
<dbReference type="Gene3D" id="2.40.10.10">
    <property type="entry name" value="Trypsin-like serine proteases"/>
    <property type="match status" value="1"/>
</dbReference>
<dbReference type="Gene3D" id="2.40.20.10">
    <property type="entry name" value="Plasminogen Kringle 4"/>
    <property type="match status" value="2"/>
</dbReference>
<dbReference type="InterPro" id="IPR003609">
    <property type="entry name" value="Pan_app"/>
</dbReference>
<dbReference type="GO" id="GO:0016020">
    <property type="term" value="C:membrane"/>
    <property type="evidence" value="ECO:0007669"/>
    <property type="project" value="InterPro"/>
</dbReference>
<dbReference type="SMART" id="SM00473">
    <property type="entry name" value="PAN_AP"/>
    <property type="match status" value="1"/>
</dbReference>
<comment type="function">
    <text evidence="1">Plays a role in neuronal plasticity and the proteolytic action may subserve structural reorganizations associated with learning and memory operations.</text>
</comment>
<dbReference type="GO" id="GO:0004252">
    <property type="term" value="F:serine-type endopeptidase activity"/>
    <property type="evidence" value="ECO:0000318"/>
    <property type="project" value="GO_Central"/>
</dbReference>
<keyword evidence="11 22" id="KW-0720">Serine protease</keyword>
<dbReference type="SUPFAM" id="SSF56487">
    <property type="entry name" value="SRCR-like"/>
    <property type="match status" value="2"/>
</dbReference>
<dbReference type="Pfam" id="PF00530">
    <property type="entry name" value="SRCR"/>
    <property type="match status" value="2"/>
</dbReference>
<keyword evidence="5 19" id="KW-0420">Kringle</keyword>
<reference evidence="29" key="2">
    <citation type="submission" date="2025-08" db="UniProtKB">
        <authorList>
            <consortium name="RefSeq"/>
        </authorList>
    </citation>
    <scope>IDENTIFICATION</scope>
    <source>
        <strain evidence="29">S238N-H82</strain>
        <tissue evidence="29">Testes</tissue>
    </source>
</reference>
<evidence type="ECO:0000256" key="17">
    <source>
        <dbReference type="ARBA" id="ARBA00064153"/>
    </source>
</evidence>
<dbReference type="CDD" id="cd01099">
    <property type="entry name" value="PAN_AP_HGF"/>
    <property type="match status" value="1"/>
</dbReference>
<feature type="disulfide bond" evidence="20">
    <location>
        <begin position="264"/>
        <end position="279"/>
    </location>
</feature>
<dbReference type="GeneID" id="118426161"/>
<dbReference type="CDD" id="cd00112">
    <property type="entry name" value="LDLa"/>
    <property type="match status" value="2"/>
</dbReference>
<evidence type="ECO:0000256" key="15">
    <source>
        <dbReference type="ARBA" id="ARBA00030576"/>
    </source>
</evidence>
<feature type="disulfide bond" evidence="20">
    <location>
        <begin position="385"/>
        <end position="403"/>
    </location>
</feature>
<dbReference type="PROSITE" id="PS00420">
    <property type="entry name" value="SRCR_1"/>
    <property type="match status" value="1"/>
</dbReference>
<dbReference type="SMART" id="SM00020">
    <property type="entry name" value="Tryp_SPc"/>
    <property type="match status" value="1"/>
</dbReference>
<evidence type="ECO:0000256" key="2">
    <source>
        <dbReference type="ARBA" id="ARBA00004613"/>
    </source>
</evidence>
<dbReference type="InterPro" id="IPR033116">
    <property type="entry name" value="TRYPSIN_SER"/>
</dbReference>
<organism evidence="28 29">
    <name type="scientific">Branchiostoma floridae</name>
    <name type="common">Florida lancelet</name>
    <name type="synonym">Amphioxus</name>
    <dbReference type="NCBI Taxonomy" id="7739"/>
    <lineage>
        <taxon>Eukaryota</taxon>
        <taxon>Metazoa</taxon>
        <taxon>Chordata</taxon>
        <taxon>Cephalochordata</taxon>
        <taxon>Leptocardii</taxon>
        <taxon>Amphioxiformes</taxon>
        <taxon>Branchiostomatidae</taxon>
        <taxon>Branchiostoma</taxon>
    </lineage>
</organism>
<feature type="domain" description="SRCR" evidence="26">
    <location>
        <begin position="420"/>
        <end position="521"/>
    </location>
</feature>
<keyword evidence="8" id="KW-0732">Signal</keyword>
<dbReference type="Pfam" id="PF00089">
    <property type="entry name" value="Trypsin"/>
    <property type="match status" value="1"/>
</dbReference>
<dbReference type="GO" id="GO:0007599">
    <property type="term" value="P:hemostasis"/>
    <property type="evidence" value="ECO:0007669"/>
    <property type="project" value="UniProtKB-KW"/>
</dbReference>
<dbReference type="Gene3D" id="3.50.4.10">
    <property type="entry name" value="Hepatocyte Growth Factor"/>
    <property type="match status" value="1"/>
</dbReference>
<evidence type="ECO:0000256" key="5">
    <source>
        <dbReference type="ARBA" id="ARBA00022572"/>
    </source>
</evidence>
<dbReference type="Pfam" id="PF00024">
    <property type="entry name" value="PAN_1"/>
    <property type="match status" value="1"/>
</dbReference>
<keyword evidence="13" id="KW-0675">Receptor</keyword>
<dbReference type="InterPro" id="IPR013806">
    <property type="entry name" value="Kringle-like"/>
</dbReference>
<dbReference type="GO" id="GO:0006508">
    <property type="term" value="P:proteolysis"/>
    <property type="evidence" value="ECO:0000318"/>
    <property type="project" value="GO_Central"/>
</dbReference>
<feature type="domain" description="Apple" evidence="27">
    <location>
        <begin position="279"/>
        <end position="364"/>
    </location>
</feature>
<keyword evidence="6 22" id="KW-0645">Protease</keyword>
<dbReference type="PROSITE" id="PS00021">
    <property type="entry name" value="KRINGLE_1"/>
    <property type="match status" value="1"/>
</dbReference>
<dbReference type="PROSITE" id="PS00135">
    <property type="entry name" value="TRYPSIN_SER"/>
    <property type="match status" value="1"/>
</dbReference>
<dbReference type="InterPro" id="IPR001254">
    <property type="entry name" value="Trypsin_dom"/>
</dbReference>